<evidence type="ECO:0000313" key="2">
    <source>
        <dbReference type="EMBL" id="TCV97471.1"/>
    </source>
</evidence>
<dbReference type="AlphaFoldDB" id="A0A4R3YXL5"/>
<feature type="region of interest" description="Disordered" evidence="1">
    <location>
        <begin position="1"/>
        <end position="21"/>
    </location>
</feature>
<evidence type="ECO:0000256" key="1">
    <source>
        <dbReference type="SAM" id="MobiDB-lite"/>
    </source>
</evidence>
<dbReference type="EMBL" id="SMCS01000001">
    <property type="protein sequence ID" value="TCV97471.1"/>
    <property type="molecule type" value="Genomic_DNA"/>
</dbReference>
<gene>
    <name evidence="2" type="ORF">EC912_101483</name>
</gene>
<reference evidence="2 3" key="1">
    <citation type="submission" date="2019-03" db="EMBL/GenBank/DDBJ databases">
        <title>Above-ground endophytic microbial communities from plants in different locations in the United States.</title>
        <authorList>
            <person name="Frank C."/>
        </authorList>
    </citation>
    <scope>NUCLEOTIDE SEQUENCE [LARGE SCALE GENOMIC DNA]</scope>
    <source>
        <strain evidence="2 3">LP_13_YM</strain>
    </source>
</reference>
<dbReference type="RefSeq" id="WP_165973476.1">
    <property type="nucleotide sequence ID" value="NZ_SMCS01000001.1"/>
</dbReference>
<proteinExistence type="predicted"/>
<name>A0A4R3YXL5_9GAMM</name>
<organism evidence="2 3">
    <name type="scientific">Luteibacter rhizovicinus</name>
    <dbReference type="NCBI Taxonomy" id="242606"/>
    <lineage>
        <taxon>Bacteria</taxon>
        <taxon>Pseudomonadati</taxon>
        <taxon>Pseudomonadota</taxon>
        <taxon>Gammaproteobacteria</taxon>
        <taxon>Lysobacterales</taxon>
        <taxon>Rhodanobacteraceae</taxon>
        <taxon>Luteibacter</taxon>
    </lineage>
</organism>
<dbReference type="Proteomes" id="UP000295645">
    <property type="component" value="Unassembled WGS sequence"/>
</dbReference>
<protein>
    <submittedName>
        <fullName evidence="2">Uncharacterized protein</fullName>
    </submittedName>
</protein>
<feature type="compositionally biased region" description="Polar residues" evidence="1">
    <location>
        <begin position="1"/>
        <end position="16"/>
    </location>
</feature>
<accession>A0A4R3YXL5</accession>
<evidence type="ECO:0000313" key="3">
    <source>
        <dbReference type="Proteomes" id="UP000295645"/>
    </source>
</evidence>
<comment type="caution">
    <text evidence="2">The sequence shown here is derived from an EMBL/GenBank/DDBJ whole genome shotgun (WGS) entry which is preliminary data.</text>
</comment>
<keyword evidence="3" id="KW-1185">Reference proteome</keyword>
<sequence>MSLHNDSQHTTSTFEDSNGYRHFSAGSSGVDLFEGELDGYDWLSEVASRLHDHPASV</sequence>